<accession>A0ABQ0J861</accession>
<evidence type="ECO:0000313" key="1">
    <source>
        <dbReference type="EMBL" id="GAL24953.1"/>
    </source>
</evidence>
<keyword evidence="2" id="KW-1185">Reference proteome</keyword>
<gene>
    <name evidence="1" type="ORF">JCM19239_4678</name>
</gene>
<evidence type="ECO:0000313" key="2">
    <source>
        <dbReference type="Proteomes" id="UP000029223"/>
    </source>
</evidence>
<dbReference type="Proteomes" id="UP000029223">
    <property type="component" value="Unassembled WGS sequence"/>
</dbReference>
<reference evidence="2" key="1">
    <citation type="submission" date="2014-09" db="EMBL/GenBank/DDBJ databases">
        <title>Vibrio variabilis JCM 19239. (C206) whole genome shotgun sequence.</title>
        <authorList>
            <person name="Sawabe T."/>
            <person name="Meirelles P."/>
            <person name="Nakanishi M."/>
            <person name="Sayaka M."/>
            <person name="Hattori M."/>
            <person name="Ohkuma M."/>
        </authorList>
    </citation>
    <scope>NUCLEOTIDE SEQUENCE [LARGE SCALE GENOMIC DNA]</scope>
    <source>
        <strain evidence="2">JCM 19239</strain>
    </source>
</reference>
<evidence type="ECO:0008006" key="3">
    <source>
        <dbReference type="Google" id="ProtNLM"/>
    </source>
</evidence>
<name>A0ABQ0J861_9VIBR</name>
<sequence length="42" mass="4896">MAHVRLILRRTSPSKSLFGYEKTSQMAGFFVGWVWCALFYPL</sequence>
<dbReference type="EMBL" id="BBMS01000006">
    <property type="protein sequence ID" value="GAL24953.1"/>
    <property type="molecule type" value="Genomic_DNA"/>
</dbReference>
<comment type="caution">
    <text evidence="1">The sequence shown here is derived from an EMBL/GenBank/DDBJ whole genome shotgun (WGS) entry which is preliminary data.</text>
</comment>
<proteinExistence type="predicted"/>
<organism evidence="1 2">
    <name type="scientific">Vibrio variabilis</name>
    <dbReference type="NCBI Taxonomy" id="990271"/>
    <lineage>
        <taxon>Bacteria</taxon>
        <taxon>Pseudomonadati</taxon>
        <taxon>Pseudomonadota</taxon>
        <taxon>Gammaproteobacteria</taxon>
        <taxon>Vibrionales</taxon>
        <taxon>Vibrionaceae</taxon>
        <taxon>Vibrio</taxon>
    </lineage>
</organism>
<protein>
    <recommendedName>
        <fullName evidence="3">Amino acid permease</fullName>
    </recommendedName>
</protein>